<dbReference type="EMBL" id="LJGW01000143">
    <property type="protein sequence ID" value="OEV12377.1"/>
    <property type="molecule type" value="Genomic_DNA"/>
</dbReference>
<evidence type="ECO:0000313" key="3">
    <source>
        <dbReference type="EMBL" id="OEV12377.1"/>
    </source>
</evidence>
<evidence type="ECO:0000256" key="1">
    <source>
        <dbReference type="SAM" id="MobiDB-lite"/>
    </source>
</evidence>
<dbReference type="GO" id="GO:0006353">
    <property type="term" value="P:DNA-templated transcription termination"/>
    <property type="evidence" value="ECO:0007669"/>
    <property type="project" value="InterPro"/>
</dbReference>
<name>A0A1E7L841_9ACTN</name>
<dbReference type="SUPFAM" id="SSF68912">
    <property type="entry name" value="Rho N-terminal domain-like"/>
    <property type="match status" value="1"/>
</dbReference>
<dbReference type="InterPro" id="IPR011112">
    <property type="entry name" value="Rho-like_N"/>
</dbReference>
<accession>A0A1E7L841</accession>
<keyword evidence="4" id="KW-1185">Reference proteome</keyword>
<dbReference type="InterPro" id="IPR036269">
    <property type="entry name" value="Rho_N_sf"/>
</dbReference>
<feature type="non-terminal residue" evidence="3">
    <location>
        <position position="166"/>
    </location>
</feature>
<reference evidence="3 4" key="1">
    <citation type="journal article" date="2016" name="Front. Microbiol.">
        <title>Comparative Genomics Analysis of Streptomyces Species Reveals Their Adaptation to the Marine Environment and Their Diversity at the Genomic Level.</title>
        <authorList>
            <person name="Tian X."/>
            <person name="Zhang Z."/>
            <person name="Yang T."/>
            <person name="Chen M."/>
            <person name="Li J."/>
            <person name="Chen F."/>
            <person name="Yang J."/>
            <person name="Li W."/>
            <person name="Zhang B."/>
            <person name="Zhang Z."/>
            <person name="Wu J."/>
            <person name="Zhang C."/>
            <person name="Long L."/>
            <person name="Xiao J."/>
        </authorList>
    </citation>
    <scope>NUCLEOTIDE SEQUENCE [LARGE SCALE GENOMIC DNA]</scope>
    <source>
        <strain evidence="3 4">SCSIO 10429</strain>
    </source>
</reference>
<dbReference type="Pfam" id="PF07498">
    <property type="entry name" value="Rho_N"/>
    <property type="match status" value="1"/>
</dbReference>
<dbReference type="RefSeq" id="WP_244900353.1">
    <property type="nucleotide sequence ID" value="NZ_LJGW01000143.1"/>
</dbReference>
<dbReference type="Proteomes" id="UP000176005">
    <property type="component" value="Unassembled WGS sequence"/>
</dbReference>
<feature type="compositionally biased region" description="Low complexity" evidence="1">
    <location>
        <begin position="25"/>
        <end position="49"/>
    </location>
</feature>
<feature type="domain" description="Rho termination factor-like N-terminal" evidence="2">
    <location>
        <begin position="58"/>
        <end position="98"/>
    </location>
</feature>
<dbReference type="SMART" id="SM00959">
    <property type="entry name" value="Rho_N"/>
    <property type="match status" value="1"/>
</dbReference>
<feature type="region of interest" description="Disordered" evidence="1">
    <location>
        <begin position="87"/>
        <end position="166"/>
    </location>
</feature>
<evidence type="ECO:0000259" key="2">
    <source>
        <dbReference type="SMART" id="SM00959"/>
    </source>
</evidence>
<comment type="caution">
    <text evidence="3">The sequence shown here is derived from an EMBL/GenBank/DDBJ whole genome shotgun (WGS) entry which is preliminary data.</text>
</comment>
<feature type="compositionally biased region" description="Low complexity" evidence="1">
    <location>
        <begin position="96"/>
        <end position="110"/>
    </location>
</feature>
<proteinExistence type="predicted"/>
<protein>
    <submittedName>
        <fullName evidence="3">Transcription termination factor Rho</fullName>
    </submittedName>
</protein>
<organism evidence="3 4">
    <name type="scientific">Streptomyces nanshensis</name>
    <dbReference type="NCBI Taxonomy" id="518642"/>
    <lineage>
        <taxon>Bacteria</taxon>
        <taxon>Bacillati</taxon>
        <taxon>Actinomycetota</taxon>
        <taxon>Actinomycetes</taxon>
        <taxon>Kitasatosporales</taxon>
        <taxon>Streptomycetaceae</taxon>
        <taxon>Streptomyces</taxon>
    </lineage>
</organism>
<feature type="region of interest" description="Disordered" evidence="1">
    <location>
        <begin position="1"/>
        <end position="57"/>
    </location>
</feature>
<evidence type="ECO:0000313" key="4">
    <source>
        <dbReference type="Proteomes" id="UP000176005"/>
    </source>
</evidence>
<sequence>MSDTTDLMGVNAAPPESEGSGGTSSGSAPAEKADAPATDASAAPASGAAPKRRRSGTGLEGMVLAELQQVASGLGIKGTARMRKSQLIETIKERQAGGSSAASADAPASSGKDKDAAAAGEGDEQSARPKRRTTSRARTGDSAADGGQEQDSQIDIPGQPANEEKG</sequence>
<dbReference type="AlphaFoldDB" id="A0A1E7L841"/>
<gene>
    <name evidence="3" type="ORF">AN218_08315</name>
</gene>